<evidence type="ECO:0000256" key="2">
    <source>
        <dbReference type="ARBA" id="ARBA00022692"/>
    </source>
</evidence>
<organism evidence="8 9">
    <name type="scientific">Agaricus bisporus var. burnettii</name>
    <dbReference type="NCBI Taxonomy" id="192524"/>
    <lineage>
        <taxon>Eukaryota</taxon>
        <taxon>Fungi</taxon>
        <taxon>Dikarya</taxon>
        <taxon>Basidiomycota</taxon>
        <taxon>Agaricomycotina</taxon>
        <taxon>Agaricomycetes</taxon>
        <taxon>Agaricomycetidae</taxon>
        <taxon>Agaricales</taxon>
        <taxon>Agaricineae</taxon>
        <taxon>Agaricaceae</taxon>
        <taxon>Agaricus</taxon>
    </lineage>
</organism>
<sequence>MVDGDTLSNILGWISIGCWILVYSPQIYENYSIQSGEGLSLLFLLAWIVGDLCNLVGAIMGGLVSTVIVLAIYFLTCDFTLMLQVYYYRWKRSRYPIRLRPVYDDFSGMATTVHVNDDDDDDELEPLLGLTTKTALGTEIRKDGALRWLVVKGRYDGGGHGGVSGGHVWFGGVDWGDREWLRSWVVQGLGWSSAILYICGHFPQLFKNCKTRCEGLAPELFVFSAFGTTTYVLSVCAKSIEKDYLMVNASWLVGQGLTAVLDCIVIGQIIYYRCMKRESISV</sequence>
<keyword evidence="3 7" id="KW-1133">Transmembrane helix</keyword>
<evidence type="ECO:0000256" key="5">
    <source>
        <dbReference type="ARBA" id="ARBA00038039"/>
    </source>
</evidence>
<reference evidence="8 9" key="1">
    <citation type="journal article" name="Sci. Rep.">
        <title>Telomere-to-telomere assembled and centromere annotated genomes of the two main subspecies of the button mushroom Agaricus bisporus reveal especially polymorphic chromosome ends.</title>
        <authorList>
            <person name="Sonnenberg A.S.M."/>
            <person name="Sedaghat-Telgerd N."/>
            <person name="Lavrijssen B."/>
            <person name="Ohm R.A."/>
            <person name="Hendrickx P.M."/>
            <person name="Scholtmeijer K."/>
            <person name="Baars J.J.P."/>
            <person name="van Peer A."/>
        </authorList>
    </citation>
    <scope>NUCLEOTIDE SEQUENCE [LARGE SCALE GENOMIC DNA]</scope>
    <source>
        <strain evidence="8 9">H119_p4</strain>
    </source>
</reference>
<evidence type="ECO:0000313" key="8">
    <source>
        <dbReference type="EMBL" id="KAF7767940.1"/>
    </source>
</evidence>
<comment type="caution">
    <text evidence="8">The sequence shown here is derived from an EMBL/GenBank/DDBJ whole genome shotgun (WGS) entry which is preliminary data.</text>
</comment>
<dbReference type="Gene3D" id="1.20.1280.290">
    <property type="match status" value="2"/>
</dbReference>
<dbReference type="SMART" id="SM00679">
    <property type="entry name" value="CTNS"/>
    <property type="match status" value="1"/>
</dbReference>
<feature type="transmembrane region" description="Helical" evidence="7">
    <location>
        <begin position="6"/>
        <end position="28"/>
    </location>
</feature>
<protein>
    <recommendedName>
        <fullName evidence="10">PQ-loop-domain-containing protein</fullName>
    </recommendedName>
</protein>
<comment type="catalytic activity">
    <reaction evidence="6">
        <text>L-histidine(out) + L-arginine(in) = L-histidine(in) + L-arginine(out)</text>
        <dbReference type="Rhea" id="RHEA:71063"/>
        <dbReference type="ChEBI" id="CHEBI:32682"/>
        <dbReference type="ChEBI" id="CHEBI:57595"/>
    </reaction>
</comment>
<dbReference type="GO" id="GO:0034486">
    <property type="term" value="P:vacuolar transmembrane transport"/>
    <property type="evidence" value="ECO:0007669"/>
    <property type="project" value="UniProtKB-ARBA"/>
</dbReference>
<keyword evidence="4 7" id="KW-0472">Membrane</keyword>
<dbReference type="GO" id="GO:0015174">
    <property type="term" value="F:basic amino acid transmembrane transporter activity"/>
    <property type="evidence" value="ECO:0007669"/>
    <property type="project" value="UniProtKB-ARBA"/>
</dbReference>
<dbReference type="PANTHER" id="PTHR16201:SF44">
    <property type="entry name" value="SEVEN TRANSMEMBRANE PROTEIN 1"/>
    <property type="match status" value="1"/>
</dbReference>
<dbReference type="Proteomes" id="UP000629468">
    <property type="component" value="Unassembled WGS sequence"/>
</dbReference>
<proteinExistence type="inferred from homology"/>
<evidence type="ECO:0000256" key="6">
    <source>
        <dbReference type="ARBA" id="ARBA00050768"/>
    </source>
</evidence>
<feature type="transmembrane region" description="Helical" evidence="7">
    <location>
        <begin position="220"/>
        <end position="240"/>
    </location>
</feature>
<feature type="transmembrane region" description="Helical" evidence="7">
    <location>
        <begin position="252"/>
        <end position="272"/>
    </location>
</feature>
<gene>
    <name evidence="8" type="ORF">Agabi119p4_7183</name>
</gene>
<dbReference type="InterPro" id="IPR006603">
    <property type="entry name" value="PQ-loop_rpt"/>
</dbReference>
<dbReference type="PANTHER" id="PTHR16201">
    <property type="entry name" value="SEVEN TRANSMEMBRANE PROTEIN 1-RELATED"/>
    <property type="match status" value="1"/>
</dbReference>
<comment type="similarity">
    <text evidence="5">Belongs to the laat-1 family.</text>
</comment>
<name>A0A8H7C7N4_AGABI</name>
<evidence type="ECO:0008006" key="10">
    <source>
        <dbReference type="Google" id="ProtNLM"/>
    </source>
</evidence>
<dbReference type="GO" id="GO:0098852">
    <property type="term" value="C:lytic vacuole membrane"/>
    <property type="evidence" value="ECO:0007669"/>
    <property type="project" value="UniProtKB-ARBA"/>
</dbReference>
<dbReference type="FunFam" id="1.20.1280.290:FF:000009">
    <property type="entry name" value="PQ loop repeat family protein"/>
    <property type="match status" value="1"/>
</dbReference>
<accession>A0A8H7C7N4</accession>
<evidence type="ECO:0000256" key="4">
    <source>
        <dbReference type="ARBA" id="ARBA00023136"/>
    </source>
</evidence>
<dbReference type="AlphaFoldDB" id="A0A8H7C7N4"/>
<evidence type="ECO:0000313" key="9">
    <source>
        <dbReference type="Proteomes" id="UP000629468"/>
    </source>
</evidence>
<evidence type="ECO:0000256" key="3">
    <source>
        <dbReference type="ARBA" id="ARBA00022989"/>
    </source>
</evidence>
<dbReference type="Pfam" id="PF04193">
    <property type="entry name" value="PQ-loop"/>
    <property type="match status" value="2"/>
</dbReference>
<keyword evidence="2 7" id="KW-0812">Transmembrane</keyword>
<feature type="transmembrane region" description="Helical" evidence="7">
    <location>
        <begin position="40"/>
        <end position="61"/>
    </location>
</feature>
<evidence type="ECO:0000256" key="7">
    <source>
        <dbReference type="SAM" id="Phobius"/>
    </source>
</evidence>
<evidence type="ECO:0000256" key="1">
    <source>
        <dbReference type="ARBA" id="ARBA00004141"/>
    </source>
</evidence>
<comment type="subcellular location">
    <subcellularLocation>
        <location evidence="1">Membrane</location>
        <topology evidence="1">Multi-pass membrane protein</topology>
    </subcellularLocation>
</comment>
<dbReference type="InterPro" id="IPR051415">
    <property type="entry name" value="LAAT-1"/>
</dbReference>
<dbReference type="EMBL" id="JABXXO010000010">
    <property type="protein sequence ID" value="KAF7767940.1"/>
    <property type="molecule type" value="Genomic_DNA"/>
</dbReference>
<feature type="transmembrane region" description="Helical" evidence="7">
    <location>
        <begin position="67"/>
        <end position="88"/>
    </location>
</feature>